<reference evidence="9 10" key="1">
    <citation type="submission" date="2019-08" db="EMBL/GenBank/DDBJ databases">
        <authorList>
            <person name="Chang H.C."/>
            <person name="Mun S.Y."/>
        </authorList>
    </citation>
    <scope>NUCLEOTIDE SEQUENCE [LARGE SCALE GENOMIC DNA]</scope>
    <source>
        <strain evidence="9 10">SK</strain>
    </source>
</reference>
<evidence type="ECO:0000256" key="5">
    <source>
        <dbReference type="ARBA" id="ARBA00022801"/>
    </source>
</evidence>
<dbReference type="AlphaFoldDB" id="A0A7H1MK07"/>
<keyword evidence="5 9" id="KW-0378">Hydrolase</keyword>
<keyword evidence="6" id="KW-0862">Zinc</keyword>
<evidence type="ECO:0000313" key="9">
    <source>
        <dbReference type="EMBL" id="QNT63793.1"/>
    </source>
</evidence>
<dbReference type="RefSeq" id="WP_006845436.1">
    <property type="nucleotide sequence ID" value="NZ_CP043431.1"/>
</dbReference>
<dbReference type="SUPFAM" id="SSF53187">
    <property type="entry name" value="Zn-dependent exopeptidases"/>
    <property type="match status" value="1"/>
</dbReference>
<dbReference type="InterPro" id="IPR010964">
    <property type="entry name" value="M20A_pepV-rel"/>
</dbReference>
<evidence type="ECO:0000256" key="3">
    <source>
        <dbReference type="ARBA" id="ARBA00022670"/>
    </source>
</evidence>
<dbReference type="EC" id="3.4.13.-" evidence="9"/>
<dbReference type="EMBL" id="CP043431">
    <property type="protein sequence ID" value="QNT63793.1"/>
    <property type="molecule type" value="Genomic_DNA"/>
</dbReference>
<keyword evidence="4" id="KW-0479">Metal-binding</keyword>
<dbReference type="PANTHER" id="PTHR43808:SF31">
    <property type="entry name" value="N-ACETYL-L-CITRULLINE DEACETYLASE"/>
    <property type="match status" value="1"/>
</dbReference>
<dbReference type="GO" id="GO:0006508">
    <property type="term" value="P:proteolysis"/>
    <property type="evidence" value="ECO:0007669"/>
    <property type="project" value="UniProtKB-KW"/>
</dbReference>
<protein>
    <submittedName>
        <fullName evidence="9">Sapep family Mn(2+)-dependent dipeptidase</fullName>
        <ecNumber evidence="9">3.4.13.-</ecNumber>
    </submittedName>
</protein>
<dbReference type="SUPFAM" id="SSF55031">
    <property type="entry name" value="Bacterial exopeptidase dimerisation domain"/>
    <property type="match status" value="1"/>
</dbReference>
<proteinExistence type="inferred from homology"/>
<dbReference type="InterPro" id="IPR036264">
    <property type="entry name" value="Bact_exopeptidase_dim_dom"/>
</dbReference>
<dbReference type="NCBIfam" id="TIGR01887">
    <property type="entry name" value="dipeptidaselike"/>
    <property type="match status" value="1"/>
</dbReference>
<dbReference type="Gene3D" id="3.40.630.10">
    <property type="entry name" value="Zn peptidases"/>
    <property type="match status" value="1"/>
</dbReference>
<name>A0A7H1MK07_9LACO</name>
<dbReference type="Pfam" id="PF01546">
    <property type="entry name" value="Peptidase_M20"/>
    <property type="match status" value="1"/>
</dbReference>
<dbReference type="GO" id="GO:0008777">
    <property type="term" value="F:acetylornithine deacetylase activity"/>
    <property type="evidence" value="ECO:0007669"/>
    <property type="project" value="TreeGrafter"/>
</dbReference>
<keyword evidence="8" id="KW-0482">Metalloprotease</keyword>
<dbReference type="GO" id="GO:0008270">
    <property type="term" value="F:zinc ion binding"/>
    <property type="evidence" value="ECO:0007669"/>
    <property type="project" value="InterPro"/>
</dbReference>
<evidence type="ECO:0000313" key="10">
    <source>
        <dbReference type="Proteomes" id="UP000516446"/>
    </source>
</evidence>
<accession>A0A7H1MK07</accession>
<dbReference type="NCBIfam" id="NF005542">
    <property type="entry name" value="PRK07205.1"/>
    <property type="match status" value="1"/>
</dbReference>
<evidence type="ECO:0000256" key="6">
    <source>
        <dbReference type="ARBA" id="ARBA00022833"/>
    </source>
</evidence>
<gene>
    <name evidence="9" type="ORF">FY536_00260</name>
</gene>
<sequence>MTNYITDEIQNNAIKALGRMIAQPSYNTEAAPNAPFGTGIRLALDEVLKIADELGYQTYVDPEGYYGYAEIGEGDEIFGLICHVDVVPAGDKAAWKTNPFELTQKDGSLYGRGTQDDKGPTIATLFTIKALLDQGMTFNKKVRFIFGTDEEILWRGMAKYNEKEAGIDMGIAPDAEFPLVYAEKGLQQSYLVGPGSTELELNLVNAFNAVPGSATYNGARQSEVETALEKHGFNYQKTDAGLIIQGNSVHAMNAPEGENALLRLGIALADVFPSVAALEFIKNFGEDATGANLLGVIKDEVSGQLTFNISSLQINAKESRMQIDMRIPVQTEHDALIKLIEEKVAPFNFKYENFDYLEPLYVPKDGTLVKTLMQSYIKVTGEQMAEPGISGGATFARTMKNSVAFGAMLTTTPDFMHQANENWPVRDMRIAMEIYAEAFKNLLVD</sequence>
<dbReference type="InterPro" id="IPR050072">
    <property type="entry name" value="Peptidase_M20A"/>
</dbReference>
<dbReference type="Proteomes" id="UP000516446">
    <property type="component" value="Chromosome"/>
</dbReference>
<dbReference type="InterPro" id="IPR002933">
    <property type="entry name" value="Peptidase_M20"/>
</dbReference>
<dbReference type="Gene3D" id="3.30.70.360">
    <property type="match status" value="2"/>
</dbReference>
<dbReference type="GO" id="GO:0008237">
    <property type="term" value="F:metallopeptidase activity"/>
    <property type="evidence" value="ECO:0007669"/>
    <property type="project" value="UniProtKB-KW"/>
</dbReference>
<evidence type="ECO:0000256" key="1">
    <source>
        <dbReference type="ARBA" id="ARBA00001947"/>
    </source>
</evidence>
<dbReference type="GO" id="GO:0006526">
    <property type="term" value="P:L-arginine biosynthetic process"/>
    <property type="evidence" value="ECO:0007669"/>
    <property type="project" value="TreeGrafter"/>
</dbReference>
<keyword evidence="7 9" id="KW-0224">Dipeptidase</keyword>
<keyword evidence="3" id="KW-0645">Protease</keyword>
<dbReference type="GO" id="GO:0016805">
    <property type="term" value="F:dipeptidase activity"/>
    <property type="evidence" value="ECO:0007669"/>
    <property type="project" value="UniProtKB-KW"/>
</dbReference>
<comment type="cofactor">
    <cofactor evidence="1">
        <name>Zn(2+)</name>
        <dbReference type="ChEBI" id="CHEBI:29105"/>
    </cofactor>
</comment>
<evidence type="ECO:0000256" key="8">
    <source>
        <dbReference type="ARBA" id="ARBA00023049"/>
    </source>
</evidence>
<dbReference type="PANTHER" id="PTHR43808">
    <property type="entry name" value="ACETYLORNITHINE DEACETYLASE"/>
    <property type="match status" value="1"/>
</dbReference>
<comment type="similarity">
    <text evidence="2">Belongs to the peptidase M20A family.</text>
</comment>
<evidence type="ECO:0000256" key="2">
    <source>
        <dbReference type="ARBA" id="ARBA00006247"/>
    </source>
</evidence>
<keyword evidence="10" id="KW-1185">Reference proteome</keyword>
<evidence type="ECO:0000256" key="7">
    <source>
        <dbReference type="ARBA" id="ARBA00022997"/>
    </source>
</evidence>
<evidence type="ECO:0000256" key="4">
    <source>
        <dbReference type="ARBA" id="ARBA00022723"/>
    </source>
</evidence>
<organism evidence="9 10">
    <name type="scientific">Weissella koreensis</name>
    <dbReference type="NCBI Taxonomy" id="165096"/>
    <lineage>
        <taxon>Bacteria</taxon>
        <taxon>Bacillati</taxon>
        <taxon>Bacillota</taxon>
        <taxon>Bacilli</taxon>
        <taxon>Lactobacillales</taxon>
        <taxon>Lactobacillaceae</taxon>
        <taxon>Weissella</taxon>
    </lineage>
</organism>